<evidence type="ECO:0000313" key="1">
    <source>
        <dbReference type="EMBL" id="QNE05145.1"/>
    </source>
</evidence>
<organism evidence="2 3">
    <name type="scientific">Croceicoccus marinus</name>
    <dbReference type="NCBI Taxonomy" id="450378"/>
    <lineage>
        <taxon>Bacteria</taxon>
        <taxon>Pseudomonadati</taxon>
        <taxon>Pseudomonadota</taxon>
        <taxon>Alphaproteobacteria</taxon>
        <taxon>Sphingomonadales</taxon>
        <taxon>Erythrobacteraceae</taxon>
        <taxon>Croceicoccus</taxon>
    </lineage>
</organism>
<evidence type="ECO:0000313" key="2">
    <source>
        <dbReference type="EMBL" id="QNE05165.1"/>
    </source>
</evidence>
<protein>
    <submittedName>
        <fullName evidence="2">Uncharacterized protein</fullName>
    </submittedName>
</protein>
<sequence length="298" mass="32426">MSPFEEGVDPVRLASILERGEILQRFCAIEQPSAAEVASHADELGVSVGRLQIMAKAWRLLPELKKIGGARVKQERKPKLAEQVVSVIEKAIANMGAGASATQIHAEVLIACGEQHVDPPTLSAVHERVMKARSRAAPDDRTHRYSVFQCRVDLPVQRSGVIFAPYITAVLDLPSKRIRNEIIAMGAPATLEGAIESLLEEEPETGSSTPILVPTKRMKDLSKRFGDRIHSAGRNNTASALLGRRIDTLPILHRTYPGADAKLVRKTVGRLNSALTEAEALTVVSLAINAHNRSHEET</sequence>
<dbReference type="RefSeq" id="WP_185884330.1">
    <property type="nucleotide sequence ID" value="NZ_CP060052.1"/>
</dbReference>
<dbReference type="EMBL" id="CP060052">
    <property type="protein sequence ID" value="QNE05145.1"/>
    <property type="molecule type" value="Genomic_DNA"/>
</dbReference>
<dbReference type="AlphaFoldDB" id="A0A7G6VTV0"/>
<dbReference type="EMBL" id="CP060052">
    <property type="protein sequence ID" value="QNE05165.1"/>
    <property type="molecule type" value="Genomic_DNA"/>
</dbReference>
<reference evidence="2 3" key="1">
    <citation type="submission" date="2020-08" db="EMBL/GenBank/DDBJ databases">
        <authorList>
            <person name="Liu G."/>
            <person name="Sun C."/>
        </authorList>
    </citation>
    <scope>NUCLEOTIDE SEQUENCE [LARGE SCALE GENOMIC DNA]</scope>
    <source>
        <strain evidence="2 3">OT19</strain>
    </source>
</reference>
<dbReference type="Proteomes" id="UP000515297">
    <property type="component" value="Chromosome"/>
</dbReference>
<accession>A0A7G6VTV0</accession>
<proteinExistence type="predicted"/>
<name>A0A7G6VTV0_9SPHN</name>
<evidence type="ECO:0000313" key="3">
    <source>
        <dbReference type="Proteomes" id="UP000515297"/>
    </source>
</evidence>
<gene>
    <name evidence="2" type="ORF">H4O24_00085</name>
    <name evidence="1" type="ORF">H4O24_14870</name>
</gene>